<name>A0A329TJ91_9FIRM</name>
<reference evidence="6 7" key="1">
    <citation type="submission" date="2018-02" db="EMBL/GenBank/DDBJ databases">
        <title>Complete genome sequencing of Faecalibacterium prausnitzii strains isolated from the human gut.</title>
        <authorList>
            <person name="Fitzgerald B.C."/>
            <person name="Shkoporov A.N."/>
            <person name="Ross P.R."/>
            <person name="Hill C."/>
        </authorList>
    </citation>
    <scope>NUCLEOTIDE SEQUENCE [LARGE SCALE GENOMIC DNA]</scope>
    <source>
        <strain evidence="5 6">APC923/61-1</strain>
        <strain evidence="4 7">APC942/8-14-2</strain>
    </source>
</reference>
<dbReference type="Proteomes" id="UP000250583">
    <property type="component" value="Unassembled WGS sequence"/>
</dbReference>
<dbReference type="CDD" id="cd11353">
    <property type="entry name" value="AmyAc_euk_bac_CMD_like"/>
    <property type="match status" value="1"/>
</dbReference>
<dbReference type="EMBL" id="PRKZ01000008">
    <property type="protein sequence ID" value="RAW48596.1"/>
    <property type="molecule type" value="Genomic_DNA"/>
</dbReference>
<dbReference type="GO" id="GO:0016798">
    <property type="term" value="F:hydrolase activity, acting on glycosyl bonds"/>
    <property type="evidence" value="ECO:0007669"/>
    <property type="project" value="UniProtKB-KW"/>
</dbReference>
<dbReference type="SMART" id="SM00642">
    <property type="entry name" value="Aamy"/>
    <property type="match status" value="1"/>
</dbReference>
<evidence type="ECO:0000313" key="6">
    <source>
        <dbReference type="Proteomes" id="UP000250583"/>
    </source>
</evidence>
<dbReference type="SUPFAM" id="SSF51445">
    <property type="entry name" value="(Trans)glycosidases"/>
    <property type="match status" value="1"/>
</dbReference>
<dbReference type="InterPro" id="IPR013780">
    <property type="entry name" value="Glyco_hydro_b"/>
</dbReference>
<dbReference type="Pfam" id="PF00128">
    <property type="entry name" value="Alpha-amylase"/>
    <property type="match status" value="1"/>
</dbReference>
<keyword evidence="1" id="KW-0378">Hydrolase</keyword>
<keyword evidence="2 4" id="KW-0326">Glycosidase</keyword>
<sequence length="454" mass="52355">MTMAWYDNAVFYHIYPLGLCGCAHENDGQPTPGAFEKLNAWAEHAARIGCTAIYIGPLFESGSHGYDTIDYRRVDRRLGTNEEFKEFVAGCHARGQKVIVDGVFNHVGRDFFAFQDLKANRENARYKDWFCDVNFWGNNEYNDGFSYGNWGGFNLLVKLNQRNPEVQNYHFDTIRFWVDEFDIDGIRLDAADVLDFDFMKGLRRLANEVKPEFWLMGEVIHGDYSRWANPEMLHSVTNYELHKGLWSGHNDHNYFEIAHTMRRLQGLCHDTKLYLFSDNHDVERLPNKLRNKEHIRHIAILVYTLWGIPSIYYGSEFGIEGKKEWGSDWPLRPCLNLDDYKDAEKTNFVTSVYAKLGKLHAEYPELSSGEFKELSLTTQGYAYARVKDGEAIVAVMNNGDTPVQMEFQLPVEASGYEDLMEDTVGGQKLLAEVGWGRMKVQVPSNYATLLRLKH</sequence>
<dbReference type="Gene3D" id="3.20.20.80">
    <property type="entry name" value="Glycosidases"/>
    <property type="match status" value="1"/>
</dbReference>
<feature type="domain" description="Glycosyl hydrolase family 13 catalytic" evidence="3">
    <location>
        <begin position="9"/>
        <end position="360"/>
    </location>
</feature>
<evidence type="ECO:0000313" key="7">
    <source>
        <dbReference type="Proteomes" id="UP000251634"/>
    </source>
</evidence>
<evidence type="ECO:0000256" key="1">
    <source>
        <dbReference type="ARBA" id="ARBA00022801"/>
    </source>
</evidence>
<dbReference type="InterPro" id="IPR006047">
    <property type="entry name" value="GH13_cat_dom"/>
</dbReference>
<protein>
    <submittedName>
        <fullName evidence="4">Glycosidase</fullName>
    </submittedName>
</protein>
<gene>
    <name evidence="5" type="ORF">C4N22_08275</name>
    <name evidence="4" type="ORF">C4N25_10780</name>
</gene>
<dbReference type="PANTHER" id="PTHR10357:SF210">
    <property type="entry name" value="MALTODEXTRIN GLUCOSIDASE"/>
    <property type="match status" value="1"/>
</dbReference>
<evidence type="ECO:0000259" key="3">
    <source>
        <dbReference type="SMART" id="SM00642"/>
    </source>
</evidence>
<dbReference type="AlphaFoldDB" id="A0A329TJ91"/>
<dbReference type="OrthoDB" id="9805159at2"/>
<accession>A0A329TJ91</accession>
<dbReference type="InterPro" id="IPR017853">
    <property type="entry name" value="GH"/>
</dbReference>
<dbReference type="Proteomes" id="UP000251634">
    <property type="component" value="Unassembled WGS sequence"/>
</dbReference>
<evidence type="ECO:0000256" key="2">
    <source>
        <dbReference type="ARBA" id="ARBA00023295"/>
    </source>
</evidence>
<evidence type="ECO:0000313" key="4">
    <source>
        <dbReference type="EMBL" id="RAW48596.1"/>
    </source>
</evidence>
<dbReference type="SUPFAM" id="SSF51011">
    <property type="entry name" value="Glycosyl hydrolase domain"/>
    <property type="match status" value="1"/>
</dbReference>
<dbReference type="EMBL" id="PRLE01000004">
    <property type="protein sequence ID" value="RAW58720.1"/>
    <property type="molecule type" value="Genomic_DNA"/>
</dbReference>
<dbReference type="GO" id="GO:0005975">
    <property type="term" value="P:carbohydrate metabolic process"/>
    <property type="evidence" value="ECO:0007669"/>
    <property type="project" value="InterPro"/>
</dbReference>
<organism evidence="4 7">
    <name type="scientific">Faecalibacterium prausnitzii</name>
    <dbReference type="NCBI Taxonomy" id="853"/>
    <lineage>
        <taxon>Bacteria</taxon>
        <taxon>Bacillati</taxon>
        <taxon>Bacillota</taxon>
        <taxon>Clostridia</taxon>
        <taxon>Eubacteriales</taxon>
        <taxon>Oscillospiraceae</taxon>
        <taxon>Faecalibacterium</taxon>
    </lineage>
</organism>
<dbReference type="Gene3D" id="2.60.40.1180">
    <property type="entry name" value="Golgi alpha-mannosidase II"/>
    <property type="match status" value="1"/>
</dbReference>
<comment type="caution">
    <text evidence="4">The sequence shown here is derived from an EMBL/GenBank/DDBJ whole genome shotgun (WGS) entry which is preliminary data.</text>
</comment>
<proteinExistence type="predicted"/>
<evidence type="ECO:0000313" key="5">
    <source>
        <dbReference type="EMBL" id="RAW58720.1"/>
    </source>
</evidence>
<dbReference type="PANTHER" id="PTHR10357">
    <property type="entry name" value="ALPHA-AMYLASE FAMILY MEMBER"/>
    <property type="match status" value="1"/>
</dbReference>